<evidence type="ECO:0000256" key="2">
    <source>
        <dbReference type="SAM" id="MobiDB-lite"/>
    </source>
</evidence>
<organism evidence="3 4">
    <name type="scientific">Thalassiosira oceanica</name>
    <name type="common">Marine diatom</name>
    <dbReference type="NCBI Taxonomy" id="159749"/>
    <lineage>
        <taxon>Eukaryota</taxon>
        <taxon>Sar</taxon>
        <taxon>Stramenopiles</taxon>
        <taxon>Ochrophyta</taxon>
        <taxon>Bacillariophyta</taxon>
        <taxon>Coscinodiscophyceae</taxon>
        <taxon>Thalassiosirophycidae</taxon>
        <taxon>Thalassiosirales</taxon>
        <taxon>Thalassiosiraceae</taxon>
        <taxon>Thalassiosira</taxon>
    </lineage>
</organism>
<feature type="coiled-coil region" evidence="1">
    <location>
        <begin position="231"/>
        <end position="269"/>
    </location>
</feature>
<feature type="region of interest" description="Disordered" evidence="2">
    <location>
        <begin position="109"/>
        <end position="167"/>
    </location>
</feature>
<protein>
    <submittedName>
        <fullName evidence="3">Uncharacterized protein</fullName>
    </submittedName>
</protein>
<keyword evidence="1" id="KW-0175">Coiled coil</keyword>
<dbReference type="EMBL" id="AGNL01017225">
    <property type="protein sequence ID" value="EJK64465.1"/>
    <property type="molecule type" value="Genomic_DNA"/>
</dbReference>
<name>K0SGG2_THAOC</name>
<reference evidence="3 4" key="1">
    <citation type="journal article" date="2012" name="Genome Biol.">
        <title>Genome and low-iron response of an oceanic diatom adapted to chronic iron limitation.</title>
        <authorList>
            <person name="Lommer M."/>
            <person name="Specht M."/>
            <person name="Roy A.S."/>
            <person name="Kraemer L."/>
            <person name="Andreson R."/>
            <person name="Gutowska M.A."/>
            <person name="Wolf J."/>
            <person name="Bergner S.V."/>
            <person name="Schilhabel M.B."/>
            <person name="Klostermeier U.C."/>
            <person name="Beiko R.G."/>
            <person name="Rosenstiel P."/>
            <person name="Hippler M."/>
            <person name="Laroche J."/>
        </authorList>
    </citation>
    <scope>NUCLEOTIDE SEQUENCE [LARGE SCALE GENOMIC DNA]</scope>
    <source>
        <strain evidence="3 4">CCMP1005</strain>
    </source>
</reference>
<accession>K0SGG2</accession>
<evidence type="ECO:0000256" key="1">
    <source>
        <dbReference type="SAM" id="Coils"/>
    </source>
</evidence>
<feature type="compositionally biased region" description="Acidic residues" evidence="2">
    <location>
        <begin position="62"/>
        <end position="74"/>
    </location>
</feature>
<feature type="compositionally biased region" description="Basic and acidic residues" evidence="2">
    <location>
        <begin position="109"/>
        <end position="124"/>
    </location>
</feature>
<dbReference type="Proteomes" id="UP000266841">
    <property type="component" value="Unassembled WGS sequence"/>
</dbReference>
<proteinExistence type="predicted"/>
<evidence type="ECO:0000313" key="4">
    <source>
        <dbReference type="Proteomes" id="UP000266841"/>
    </source>
</evidence>
<dbReference type="AlphaFoldDB" id="K0SGG2"/>
<feature type="region of interest" description="Disordered" evidence="2">
    <location>
        <begin position="47"/>
        <end position="88"/>
    </location>
</feature>
<gene>
    <name evidence="3" type="ORF">THAOC_14795</name>
</gene>
<keyword evidence="4" id="KW-1185">Reference proteome</keyword>
<evidence type="ECO:0000313" key="3">
    <source>
        <dbReference type="EMBL" id="EJK64465.1"/>
    </source>
</evidence>
<sequence length="276" mass="30312">MLKLRCAVTSLLTSMIIVTILASIRRRRRRGRCSQTFDDLDDMCGEVTGEDDESTVVSSVGDDPEAFEGGEDDSLNNSTYATEDKPDSSTYKQLIEDLFRDLLDDKHIKAGGDDDGDRVQRDGTQHLNSPHRGPLDNGESSKSDGESGGILTSGSESEAGEEFESEEAEGILILPAVPNYIYLSNLDDRLDTGVRPPVGETCDSQQGLGVNEQVRSEGAVSCDPSPNADDAEDIERSFEMVERVLDRHLRELNSESRALDDRVRAVETRRDRGSSH</sequence>
<feature type="compositionally biased region" description="Acidic residues" evidence="2">
    <location>
        <begin position="158"/>
        <end position="167"/>
    </location>
</feature>
<comment type="caution">
    <text evidence="3">The sequence shown here is derived from an EMBL/GenBank/DDBJ whole genome shotgun (WGS) entry which is preliminary data.</text>
</comment>